<name>A0A8X6HFK2_TRICU</name>
<evidence type="ECO:0000313" key="4">
    <source>
        <dbReference type="EMBL" id="GFR22694.1"/>
    </source>
</evidence>
<evidence type="ECO:0000256" key="1">
    <source>
        <dbReference type="ARBA" id="ARBA00010088"/>
    </source>
</evidence>
<dbReference type="EMBL" id="BMAO01028196">
    <property type="protein sequence ID" value="GFR22694.1"/>
    <property type="molecule type" value="Genomic_DNA"/>
</dbReference>
<dbReference type="SUPFAM" id="SSF53474">
    <property type="entry name" value="alpha/beta-Hydrolases"/>
    <property type="match status" value="1"/>
</dbReference>
<dbReference type="GO" id="GO:0004301">
    <property type="term" value="F:epoxide hydrolase activity"/>
    <property type="evidence" value="ECO:0007669"/>
    <property type="project" value="TreeGrafter"/>
</dbReference>
<dbReference type="Proteomes" id="UP000887116">
    <property type="component" value="Unassembled WGS sequence"/>
</dbReference>
<reference evidence="4" key="1">
    <citation type="submission" date="2020-07" db="EMBL/GenBank/DDBJ databases">
        <title>Multicomponent nature underlies the extraordinary mechanical properties of spider dragline silk.</title>
        <authorList>
            <person name="Kono N."/>
            <person name="Nakamura H."/>
            <person name="Mori M."/>
            <person name="Yoshida Y."/>
            <person name="Ohtoshi R."/>
            <person name="Malay A.D."/>
            <person name="Moran D.A.P."/>
            <person name="Tomita M."/>
            <person name="Numata K."/>
            <person name="Arakawa K."/>
        </authorList>
    </citation>
    <scope>NUCLEOTIDE SEQUENCE</scope>
</reference>
<comment type="similarity">
    <text evidence="1">Belongs to the peptidase S33 family.</text>
</comment>
<dbReference type="PANTHER" id="PTHR21661">
    <property type="entry name" value="EPOXIDE HYDROLASE 1-RELATED"/>
    <property type="match status" value="1"/>
</dbReference>
<evidence type="ECO:0000256" key="2">
    <source>
        <dbReference type="ARBA" id="ARBA00022801"/>
    </source>
</evidence>
<comment type="caution">
    <text evidence="4">The sequence shown here is derived from an EMBL/GenBank/DDBJ whole genome shotgun (WGS) entry which is preliminary data.</text>
</comment>
<keyword evidence="3" id="KW-1133">Transmembrane helix</keyword>
<organism evidence="4 5">
    <name type="scientific">Trichonephila clavata</name>
    <name type="common">Joro spider</name>
    <name type="synonym">Nephila clavata</name>
    <dbReference type="NCBI Taxonomy" id="2740835"/>
    <lineage>
        <taxon>Eukaryota</taxon>
        <taxon>Metazoa</taxon>
        <taxon>Ecdysozoa</taxon>
        <taxon>Arthropoda</taxon>
        <taxon>Chelicerata</taxon>
        <taxon>Arachnida</taxon>
        <taxon>Araneae</taxon>
        <taxon>Araneomorphae</taxon>
        <taxon>Entelegynae</taxon>
        <taxon>Araneoidea</taxon>
        <taxon>Nephilidae</taxon>
        <taxon>Trichonephila</taxon>
    </lineage>
</organism>
<keyword evidence="2 4" id="KW-0378">Hydrolase</keyword>
<dbReference type="PANTHER" id="PTHR21661:SF35">
    <property type="entry name" value="EPOXIDE HYDROLASE"/>
    <property type="match status" value="1"/>
</dbReference>
<keyword evidence="5" id="KW-1185">Reference proteome</keyword>
<keyword evidence="3" id="KW-0812">Transmembrane</keyword>
<dbReference type="OrthoDB" id="7130006at2759"/>
<accession>A0A8X6HFK2</accession>
<dbReference type="Gene3D" id="3.40.50.1820">
    <property type="entry name" value="alpha/beta hydrolase"/>
    <property type="match status" value="1"/>
</dbReference>
<evidence type="ECO:0000256" key="3">
    <source>
        <dbReference type="SAM" id="Phobius"/>
    </source>
</evidence>
<proteinExistence type="inferred from homology"/>
<dbReference type="AlphaFoldDB" id="A0A8X6HFK2"/>
<dbReference type="InterPro" id="IPR029058">
    <property type="entry name" value="AB_hydrolase_fold"/>
</dbReference>
<gene>
    <name evidence="4" type="primary">EPHX1</name>
    <name evidence="4" type="ORF">TNCT_642111</name>
</gene>
<sequence length="124" mass="14172">MSDSPAGMAAYIMEKFPVAINAEFVRREDGGLTEKFTLDELLTNVMFYWNSYFFWISVTVPSAVALFPNEVLMRTKTLMSQQMPNMVSCTIMPRGGHFAALEEPLLLADDLWKFVDIVEKKYKS</sequence>
<keyword evidence="3" id="KW-0472">Membrane</keyword>
<evidence type="ECO:0000313" key="5">
    <source>
        <dbReference type="Proteomes" id="UP000887116"/>
    </source>
</evidence>
<protein>
    <submittedName>
        <fullName evidence="4">Epoxide hydrolase 1</fullName>
    </submittedName>
</protein>
<feature type="transmembrane region" description="Helical" evidence="3">
    <location>
        <begin position="52"/>
        <end position="73"/>
    </location>
</feature>
<dbReference type="GO" id="GO:0097176">
    <property type="term" value="P:epoxide metabolic process"/>
    <property type="evidence" value="ECO:0007669"/>
    <property type="project" value="TreeGrafter"/>
</dbReference>